<dbReference type="EMBL" id="JAOYFB010000001">
    <property type="protein sequence ID" value="KAK4005170.1"/>
    <property type="molecule type" value="Genomic_DNA"/>
</dbReference>
<reference evidence="1 2" key="1">
    <citation type="journal article" date="2023" name="Nucleic Acids Res.">
        <title>The hologenome of Daphnia magna reveals possible DNA methylation and microbiome-mediated evolution of the host genome.</title>
        <authorList>
            <person name="Chaturvedi A."/>
            <person name="Li X."/>
            <person name="Dhandapani V."/>
            <person name="Marshall H."/>
            <person name="Kissane S."/>
            <person name="Cuenca-Cambronero M."/>
            <person name="Asole G."/>
            <person name="Calvet F."/>
            <person name="Ruiz-Romero M."/>
            <person name="Marangio P."/>
            <person name="Guigo R."/>
            <person name="Rago D."/>
            <person name="Mirbahai L."/>
            <person name="Eastwood N."/>
            <person name="Colbourne J.K."/>
            <person name="Zhou J."/>
            <person name="Mallon E."/>
            <person name="Orsini L."/>
        </authorList>
    </citation>
    <scope>NUCLEOTIDE SEQUENCE [LARGE SCALE GENOMIC DNA]</scope>
    <source>
        <strain evidence="1">LRV0_1</strain>
    </source>
</reference>
<organism evidence="1 2">
    <name type="scientific">Daphnia magna</name>
    <dbReference type="NCBI Taxonomy" id="35525"/>
    <lineage>
        <taxon>Eukaryota</taxon>
        <taxon>Metazoa</taxon>
        <taxon>Ecdysozoa</taxon>
        <taxon>Arthropoda</taxon>
        <taxon>Crustacea</taxon>
        <taxon>Branchiopoda</taxon>
        <taxon>Diplostraca</taxon>
        <taxon>Cladocera</taxon>
        <taxon>Anomopoda</taxon>
        <taxon>Daphniidae</taxon>
        <taxon>Daphnia</taxon>
    </lineage>
</organism>
<proteinExistence type="predicted"/>
<sequence>MSRIPQIIYHSLHWHPFIEALHCDDRKHPMCAIQFEGGVQLRITSRERSILPTRPFIHNAVFRVGKVQQAELASWP</sequence>
<evidence type="ECO:0000313" key="1">
    <source>
        <dbReference type="EMBL" id="KAK4005170.1"/>
    </source>
</evidence>
<accession>A0ABQ9YY84</accession>
<comment type="caution">
    <text evidence="1">The sequence shown here is derived from an EMBL/GenBank/DDBJ whole genome shotgun (WGS) entry which is preliminary data.</text>
</comment>
<protein>
    <submittedName>
        <fullName evidence="1">Uncharacterized protein</fullName>
    </submittedName>
</protein>
<keyword evidence="2" id="KW-1185">Reference proteome</keyword>
<dbReference type="Proteomes" id="UP001234178">
    <property type="component" value="Unassembled WGS sequence"/>
</dbReference>
<gene>
    <name evidence="1" type="ORF">OUZ56_006891</name>
</gene>
<name>A0ABQ9YY84_9CRUS</name>
<evidence type="ECO:0000313" key="2">
    <source>
        <dbReference type="Proteomes" id="UP001234178"/>
    </source>
</evidence>